<dbReference type="CDD" id="cd06225">
    <property type="entry name" value="HAMP"/>
    <property type="match status" value="1"/>
</dbReference>
<evidence type="ECO:0000256" key="9">
    <source>
        <dbReference type="SAM" id="MobiDB-lite"/>
    </source>
</evidence>
<keyword evidence="4 10" id="KW-0472">Membrane</keyword>
<organism evidence="13 14">
    <name type="scientific">Marinospirillum insulare</name>
    <dbReference type="NCBI Taxonomy" id="217169"/>
    <lineage>
        <taxon>Bacteria</taxon>
        <taxon>Pseudomonadati</taxon>
        <taxon>Pseudomonadota</taxon>
        <taxon>Gammaproteobacteria</taxon>
        <taxon>Oceanospirillales</taxon>
        <taxon>Oceanospirillaceae</taxon>
        <taxon>Marinospirillum</taxon>
    </lineage>
</organism>
<dbReference type="Proteomes" id="UP001156682">
    <property type="component" value="Unassembled WGS sequence"/>
</dbReference>
<dbReference type="SMART" id="SM00304">
    <property type="entry name" value="HAMP"/>
    <property type="match status" value="1"/>
</dbReference>
<dbReference type="EMBL" id="BSOR01000016">
    <property type="protein sequence ID" value="GLR63499.1"/>
    <property type="molecule type" value="Genomic_DNA"/>
</dbReference>
<name>A0ABQ5ZU35_9GAMM</name>
<feature type="coiled-coil region" evidence="8">
    <location>
        <begin position="592"/>
        <end position="625"/>
    </location>
</feature>
<evidence type="ECO:0000256" key="10">
    <source>
        <dbReference type="SAM" id="Phobius"/>
    </source>
</evidence>
<evidence type="ECO:0000256" key="1">
    <source>
        <dbReference type="ARBA" id="ARBA00004141"/>
    </source>
</evidence>
<evidence type="ECO:0000259" key="11">
    <source>
        <dbReference type="PROSITE" id="PS50111"/>
    </source>
</evidence>
<dbReference type="PROSITE" id="PS50885">
    <property type="entry name" value="HAMP"/>
    <property type="match status" value="1"/>
</dbReference>
<sequence length="677" mass="73382">MLSKLTMTRKLIFTLFPLTLVIFLGIIQFIHVTIDKAVTEKAIISTEELALAEGERIVDNLMTRLGGIEDLVTAVKTVEQFPAMQRRKIINSFLKSHLENYPNMLGTWTIWEPNALDNLDVFYQNTEGHDATGRFASYWVRHKGQILNEVIVGYDAVDADYYQVAKHTRKSAIIDPYIYEIEGDQVLMGSAAVPIIIDGEFLGVMGFDFKADNLQKFVGGTKHYGGVSALFGQQGIIIGHPDPSRLGKNMLDTEQDFMGDELQAATDAVKAAQPYTTQMYNDLFNENALIVYVPIPLGKTGSHWSFAMAMPMSEVLKDVNAIVRQVVFIGIAGLIVLMAAMYWLARSIARPIEAAAAAMEDVASGEGDLTRRLAVTGKDEVSRLSVAFNTFAEQVRTVIAQLADHSQTLASTSAQLEHTSGSASQGASQQRSEIDQVAAAMDELTATVQEVANSAQRASAATQAGRQDVDEGSKVIESVARTISGQAGEVEKTAQKLAELEGASSEIEEVITTIQAIAEQTNLLALNAAIEAARAGEHGRGFAVVADEVRSLANRTQTSTEEISSTIVRLQTMTADAVSAMGVSKNLSEESVESANEGLAALEKIAEQMRQIEDMNLQIASTTEQQSATTEELARNTNRIGELADEATQGANETSEGSQAIEALAKELNNLIGRFKY</sequence>
<dbReference type="CDD" id="cd12913">
    <property type="entry name" value="PDC1_MCP_like"/>
    <property type="match status" value="1"/>
</dbReference>
<dbReference type="InterPro" id="IPR004090">
    <property type="entry name" value="Chemotax_Me-accpt_rcpt"/>
</dbReference>
<reference evidence="14" key="1">
    <citation type="journal article" date="2019" name="Int. J. Syst. Evol. Microbiol.">
        <title>The Global Catalogue of Microorganisms (GCM) 10K type strain sequencing project: providing services to taxonomists for standard genome sequencing and annotation.</title>
        <authorList>
            <consortium name="The Broad Institute Genomics Platform"/>
            <consortium name="The Broad Institute Genome Sequencing Center for Infectious Disease"/>
            <person name="Wu L."/>
            <person name="Ma J."/>
        </authorList>
    </citation>
    <scope>NUCLEOTIDE SEQUENCE [LARGE SCALE GENOMIC DNA]</scope>
    <source>
        <strain evidence="14">NBRC 100033</strain>
    </source>
</reference>
<dbReference type="CDD" id="cd11386">
    <property type="entry name" value="MCP_signal"/>
    <property type="match status" value="1"/>
</dbReference>
<dbReference type="InterPro" id="IPR004089">
    <property type="entry name" value="MCPsignal_dom"/>
</dbReference>
<dbReference type="Pfam" id="PF00015">
    <property type="entry name" value="MCPsignal"/>
    <property type="match status" value="1"/>
</dbReference>
<dbReference type="SUPFAM" id="SSF58104">
    <property type="entry name" value="Methyl-accepting chemotaxis protein (MCP) signaling domain"/>
    <property type="match status" value="1"/>
</dbReference>
<dbReference type="CDD" id="cd12912">
    <property type="entry name" value="PDC2_MCP_like"/>
    <property type="match status" value="1"/>
</dbReference>
<evidence type="ECO:0000313" key="13">
    <source>
        <dbReference type="EMBL" id="GLR63499.1"/>
    </source>
</evidence>
<feature type="transmembrane region" description="Helical" evidence="10">
    <location>
        <begin position="326"/>
        <end position="345"/>
    </location>
</feature>
<dbReference type="Pfam" id="PF22673">
    <property type="entry name" value="MCP-like_PDC_1"/>
    <property type="match status" value="1"/>
</dbReference>
<evidence type="ECO:0000256" key="2">
    <source>
        <dbReference type="ARBA" id="ARBA00022692"/>
    </source>
</evidence>
<evidence type="ECO:0000256" key="5">
    <source>
        <dbReference type="ARBA" id="ARBA00023224"/>
    </source>
</evidence>
<evidence type="ECO:0000256" key="8">
    <source>
        <dbReference type="SAM" id="Coils"/>
    </source>
</evidence>
<keyword evidence="5 7" id="KW-0807">Transducer</keyword>
<evidence type="ECO:0000256" key="4">
    <source>
        <dbReference type="ARBA" id="ARBA00023136"/>
    </source>
</evidence>
<evidence type="ECO:0000256" key="3">
    <source>
        <dbReference type="ARBA" id="ARBA00022989"/>
    </source>
</evidence>
<dbReference type="Gene3D" id="1.10.287.950">
    <property type="entry name" value="Methyl-accepting chemotaxis protein"/>
    <property type="match status" value="1"/>
</dbReference>
<dbReference type="Pfam" id="PF00672">
    <property type="entry name" value="HAMP"/>
    <property type="match status" value="1"/>
</dbReference>
<dbReference type="InterPro" id="IPR003660">
    <property type="entry name" value="HAMP_dom"/>
</dbReference>
<accession>A0ABQ5ZU35</accession>
<dbReference type="PROSITE" id="PS50111">
    <property type="entry name" value="CHEMOTAXIS_TRANSDUC_2"/>
    <property type="match status" value="1"/>
</dbReference>
<feature type="region of interest" description="Disordered" evidence="9">
    <location>
        <begin position="411"/>
        <end position="434"/>
    </location>
</feature>
<dbReference type="PRINTS" id="PR00260">
    <property type="entry name" value="CHEMTRNSDUCR"/>
</dbReference>
<feature type="compositionally biased region" description="Low complexity" evidence="9">
    <location>
        <begin position="420"/>
        <end position="430"/>
    </location>
</feature>
<comment type="subcellular location">
    <subcellularLocation>
        <location evidence="1">Membrane</location>
        <topology evidence="1">Multi-pass membrane protein</topology>
    </subcellularLocation>
</comment>
<dbReference type="PANTHER" id="PTHR32089">
    <property type="entry name" value="METHYL-ACCEPTING CHEMOTAXIS PROTEIN MCPB"/>
    <property type="match status" value="1"/>
</dbReference>
<evidence type="ECO:0000256" key="6">
    <source>
        <dbReference type="ARBA" id="ARBA00029447"/>
    </source>
</evidence>
<gene>
    <name evidence="13" type="ORF">GCM10007878_09340</name>
</gene>
<keyword evidence="14" id="KW-1185">Reference proteome</keyword>
<comment type="similarity">
    <text evidence="6">Belongs to the methyl-accepting chemotaxis (MCP) protein family.</text>
</comment>
<keyword evidence="2 10" id="KW-0812">Transmembrane</keyword>
<dbReference type="RefSeq" id="WP_027849844.1">
    <property type="nucleotide sequence ID" value="NZ_BSOR01000016.1"/>
</dbReference>
<feature type="domain" description="HAMP" evidence="12">
    <location>
        <begin position="346"/>
        <end position="400"/>
    </location>
</feature>
<feature type="transmembrane region" description="Helical" evidence="10">
    <location>
        <begin position="12"/>
        <end position="34"/>
    </location>
</feature>
<evidence type="ECO:0000259" key="12">
    <source>
        <dbReference type="PROSITE" id="PS50885"/>
    </source>
</evidence>
<dbReference type="SMART" id="SM00283">
    <property type="entry name" value="MA"/>
    <property type="match status" value="1"/>
</dbReference>
<keyword evidence="3 10" id="KW-1133">Transmembrane helix</keyword>
<feature type="domain" description="Methyl-accepting transducer" evidence="11">
    <location>
        <begin position="405"/>
        <end position="641"/>
    </location>
</feature>
<evidence type="ECO:0000256" key="7">
    <source>
        <dbReference type="PROSITE-ProRule" id="PRU00284"/>
    </source>
</evidence>
<evidence type="ECO:0000313" key="14">
    <source>
        <dbReference type="Proteomes" id="UP001156682"/>
    </source>
</evidence>
<keyword evidence="8" id="KW-0175">Coiled coil</keyword>
<proteinExistence type="inferred from homology"/>
<dbReference type="PANTHER" id="PTHR32089:SF119">
    <property type="entry name" value="METHYL-ACCEPTING CHEMOTAXIS PROTEIN CTPL"/>
    <property type="match status" value="1"/>
</dbReference>
<comment type="caution">
    <text evidence="13">The sequence shown here is derived from an EMBL/GenBank/DDBJ whole genome shotgun (WGS) entry which is preliminary data.</text>
</comment>
<dbReference type="Gene3D" id="3.30.450.20">
    <property type="entry name" value="PAS domain"/>
    <property type="match status" value="2"/>
</dbReference>
<protein>
    <submittedName>
        <fullName evidence="13">Chemotaxis transducer</fullName>
    </submittedName>
</protein>